<evidence type="ECO:0000256" key="8">
    <source>
        <dbReference type="ARBA" id="ARBA00023125"/>
    </source>
</evidence>
<feature type="region of interest" description="Disordered" evidence="12">
    <location>
        <begin position="493"/>
        <end position="599"/>
    </location>
</feature>
<evidence type="ECO:0000256" key="1">
    <source>
        <dbReference type="ARBA" id="ARBA00004123"/>
    </source>
</evidence>
<dbReference type="STRING" id="240159.A0A4V6AT47"/>
<feature type="domain" description="C2H2-type" evidence="13">
    <location>
        <begin position="797"/>
        <end position="824"/>
    </location>
</feature>
<dbReference type="EMBL" id="CM014099">
    <property type="protein sequence ID" value="TKS90682.1"/>
    <property type="molecule type" value="Genomic_DNA"/>
</dbReference>
<feature type="compositionally biased region" description="Polar residues" evidence="12">
    <location>
        <begin position="676"/>
        <end position="685"/>
    </location>
</feature>
<dbReference type="GO" id="GO:0005634">
    <property type="term" value="C:nucleus"/>
    <property type="evidence" value="ECO:0007669"/>
    <property type="project" value="UniProtKB-SubCell"/>
</dbReference>
<feature type="region of interest" description="Disordered" evidence="12">
    <location>
        <begin position="819"/>
        <end position="842"/>
    </location>
</feature>
<dbReference type="InterPro" id="IPR036236">
    <property type="entry name" value="Znf_C2H2_sf"/>
</dbReference>
<proteinExistence type="inferred from homology"/>
<feature type="compositionally biased region" description="Low complexity" evidence="12">
    <location>
        <begin position="776"/>
        <end position="787"/>
    </location>
</feature>
<accession>A0A4V6AT47</accession>
<dbReference type="InterPro" id="IPR039149">
    <property type="entry name" value="ZNF800"/>
</dbReference>
<dbReference type="SUPFAM" id="SSF57667">
    <property type="entry name" value="beta-beta-alpha zinc fingers"/>
    <property type="match status" value="1"/>
</dbReference>
<dbReference type="GO" id="GO:0003677">
    <property type="term" value="F:DNA binding"/>
    <property type="evidence" value="ECO:0007669"/>
    <property type="project" value="UniProtKB-KW"/>
</dbReference>
<gene>
    <name evidence="14" type="ORF">D9C73_024815</name>
</gene>
<evidence type="ECO:0000256" key="6">
    <source>
        <dbReference type="ARBA" id="ARBA00022833"/>
    </source>
</evidence>
<reference evidence="14 15" key="1">
    <citation type="submission" date="2019-01" db="EMBL/GenBank/DDBJ databases">
        <title>Genome Assembly of Collichthys lucidus.</title>
        <authorList>
            <person name="Cai M."/>
            <person name="Xiao S."/>
        </authorList>
    </citation>
    <scope>NUCLEOTIDE SEQUENCE [LARGE SCALE GENOMIC DNA]</scope>
    <source>
        <strain evidence="14">JT15FE1705JMU</strain>
        <tissue evidence="14">Muscle</tissue>
    </source>
</reference>
<dbReference type="InterPro" id="IPR013087">
    <property type="entry name" value="Znf_C2H2_type"/>
</dbReference>
<evidence type="ECO:0000256" key="9">
    <source>
        <dbReference type="ARBA" id="ARBA00023163"/>
    </source>
</evidence>
<dbReference type="GO" id="GO:0008270">
    <property type="term" value="F:zinc ion binding"/>
    <property type="evidence" value="ECO:0007669"/>
    <property type="project" value="UniProtKB-KW"/>
</dbReference>
<dbReference type="PANTHER" id="PTHR21020:SF0">
    <property type="entry name" value="ZINC FINGER PROTEIN 800"/>
    <property type="match status" value="1"/>
</dbReference>
<dbReference type="SMART" id="SM00355">
    <property type="entry name" value="ZnF_C2H2"/>
    <property type="match status" value="7"/>
</dbReference>
<sequence length="842" mass="93056">MEEGQAQSGTQHPPQEEAPREKDQLSDPAQLQTPASAEAPSDNLAQEETPKDGQESGDSASNSQAKPLWKPIPPLLPETHTGTRDQSCQTEERLQQTSADSHGHNTGVCVEPGDPPLLQQPLQTSKSGIQQIIECFRSGTSQLKHMLLREVDTIFECKLCRSLFRGLPNLITHKEYYCLSRLPEPDGSSGDDRQSVAMKDLLDAIYPKADRPDYVVRLEPIQTTTKAVFQYLTTEEELARYPSHTPSMGRRSNGGCGQHPAKPARRAREPHSPGPNQGQKRWEAEEVAKDEQPQPEDEGSTSGVEDVTISCCLCGQDFNSRRSIRRHCRKMHQTKLEELRKFTETRTVPTSLLSMVKGRPRTLSTPTGKSCPVCLKTFATKANVRRHFDEVHRGLRRDTITPSIASRPGQPFSLEVTPPRKSNNASPTRGHTSKTTHTNSKTTPSNQNQPKPQSPLPASPQANPSCRCTLCKRNYSSQLMLKRHMRIVHKIYSIKSNRPTATPTPPTPAPTPSNSSSTNLGSSNNIRVKEEAVEPSDEDEDEEIDSSPAPSPSDSTGTAKGVPVPHSAPKVKEEESPSSPKKTSPLSSSSSRGSNTCNFSSRQNLTKHIELHTDGNDIFIKFYRCPLCRYESRRKRDVLRHVTVVHKKSSAYLAKIMPKLESRAVKRLAEAVLNSTNPTKRTSSNVKEEVNGRHAFSSSSSSPSPPVTRKQECSTAPPQERQQTHQHRPISPPLTRRSEKHTHQRNSSSTTTTTTTATSSSPSNQTPHTRRHEPQTEGSGTGSSSTEVRVTKNFSLHACDQCGRAFAKKLYLESHKRSHRNAATAAASRRKGVSTRSKSLAW</sequence>
<keyword evidence="3" id="KW-0479">Metal-binding</keyword>
<feature type="region of interest" description="Disordered" evidence="12">
    <location>
        <begin position="676"/>
        <end position="787"/>
    </location>
</feature>
<evidence type="ECO:0000259" key="13">
    <source>
        <dbReference type="PROSITE" id="PS50157"/>
    </source>
</evidence>
<feature type="compositionally biased region" description="Low complexity" evidence="12">
    <location>
        <begin position="512"/>
        <end position="525"/>
    </location>
</feature>
<dbReference type="Gene3D" id="3.30.160.60">
    <property type="entry name" value="Classic Zinc Finger"/>
    <property type="match status" value="2"/>
</dbReference>
<feature type="compositionally biased region" description="Low complexity" evidence="12">
    <location>
        <begin position="577"/>
        <end position="594"/>
    </location>
</feature>
<feature type="compositionally biased region" description="Polar residues" evidence="12">
    <location>
        <begin position="1"/>
        <end position="13"/>
    </location>
</feature>
<keyword evidence="6" id="KW-0862">Zinc</keyword>
<feature type="compositionally biased region" description="Polar residues" evidence="12">
    <location>
        <begin position="84"/>
        <end position="100"/>
    </location>
</feature>
<keyword evidence="7" id="KW-0805">Transcription regulation</keyword>
<dbReference type="Proteomes" id="UP000298787">
    <property type="component" value="Chromosome 22"/>
</dbReference>
<dbReference type="PROSITE" id="PS50157">
    <property type="entry name" value="ZINC_FINGER_C2H2_2"/>
    <property type="match status" value="4"/>
</dbReference>
<comment type="subcellular location">
    <subcellularLocation>
        <location evidence="1">Nucleus</location>
    </subcellularLocation>
</comment>
<dbReference type="AlphaFoldDB" id="A0A4V6AT47"/>
<keyword evidence="10" id="KW-0539">Nucleus</keyword>
<keyword evidence="15" id="KW-1185">Reference proteome</keyword>
<keyword evidence="4" id="KW-0677">Repeat</keyword>
<feature type="domain" description="C2H2-type" evidence="13">
    <location>
        <begin position="309"/>
        <end position="337"/>
    </location>
</feature>
<protein>
    <submittedName>
        <fullName evidence="14">Zinc finger protein 800</fullName>
    </submittedName>
</protein>
<evidence type="ECO:0000313" key="15">
    <source>
        <dbReference type="Proteomes" id="UP000298787"/>
    </source>
</evidence>
<feature type="compositionally biased region" description="Polar residues" evidence="12">
    <location>
        <begin position="420"/>
        <end position="430"/>
    </location>
</feature>
<feature type="region of interest" description="Disordered" evidence="12">
    <location>
        <begin position="399"/>
        <end position="463"/>
    </location>
</feature>
<feature type="compositionally biased region" description="Basic and acidic residues" evidence="12">
    <location>
        <begin position="14"/>
        <end position="25"/>
    </location>
</feature>
<evidence type="ECO:0000256" key="10">
    <source>
        <dbReference type="ARBA" id="ARBA00023242"/>
    </source>
</evidence>
<feature type="compositionally biased region" description="Low complexity" evidence="12">
    <location>
        <begin position="747"/>
        <end position="763"/>
    </location>
</feature>
<dbReference type="InterPro" id="IPR041697">
    <property type="entry name" value="Znf-C2H2_11"/>
</dbReference>
<feature type="region of interest" description="Disordered" evidence="12">
    <location>
        <begin position="240"/>
        <end position="303"/>
    </location>
</feature>
<evidence type="ECO:0000256" key="3">
    <source>
        <dbReference type="ARBA" id="ARBA00022723"/>
    </source>
</evidence>
<evidence type="ECO:0000256" key="11">
    <source>
        <dbReference type="PROSITE-ProRule" id="PRU00042"/>
    </source>
</evidence>
<feature type="compositionally biased region" description="Basic and acidic residues" evidence="12">
    <location>
        <begin position="280"/>
        <end position="292"/>
    </location>
</feature>
<feature type="compositionally biased region" description="Acidic residues" evidence="12">
    <location>
        <begin position="533"/>
        <end position="545"/>
    </location>
</feature>
<evidence type="ECO:0000256" key="7">
    <source>
        <dbReference type="ARBA" id="ARBA00023015"/>
    </source>
</evidence>
<organism evidence="14 15">
    <name type="scientific">Collichthys lucidus</name>
    <name type="common">Big head croaker</name>
    <name type="synonym">Sciaena lucida</name>
    <dbReference type="NCBI Taxonomy" id="240159"/>
    <lineage>
        <taxon>Eukaryota</taxon>
        <taxon>Metazoa</taxon>
        <taxon>Chordata</taxon>
        <taxon>Craniata</taxon>
        <taxon>Vertebrata</taxon>
        <taxon>Euteleostomi</taxon>
        <taxon>Actinopterygii</taxon>
        <taxon>Neopterygii</taxon>
        <taxon>Teleostei</taxon>
        <taxon>Neoteleostei</taxon>
        <taxon>Acanthomorphata</taxon>
        <taxon>Eupercaria</taxon>
        <taxon>Sciaenidae</taxon>
        <taxon>Collichthys</taxon>
    </lineage>
</organism>
<feature type="compositionally biased region" description="Low complexity" evidence="12">
    <location>
        <begin position="433"/>
        <end position="451"/>
    </location>
</feature>
<dbReference type="PROSITE" id="PS00028">
    <property type="entry name" value="ZINC_FINGER_C2H2_1"/>
    <property type="match status" value="4"/>
</dbReference>
<feature type="domain" description="C2H2-type" evidence="13">
    <location>
        <begin position="369"/>
        <end position="397"/>
    </location>
</feature>
<evidence type="ECO:0000256" key="4">
    <source>
        <dbReference type="ARBA" id="ARBA00022737"/>
    </source>
</evidence>
<feature type="region of interest" description="Disordered" evidence="12">
    <location>
        <begin position="1"/>
        <end position="121"/>
    </location>
</feature>
<keyword evidence="5 11" id="KW-0863">Zinc-finger</keyword>
<dbReference type="Pfam" id="PF00096">
    <property type="entry name" value="zf-C2H2"/>
    <property type="match status" value="1"/>
</dbReference>
<keyword evidence="8" id="KW-0238">DNA-binding</keyword>
<evidence type="ECO:0000256" key="5">
    <source>
        <dbReference type="ARBA" id="ARBA00022771"/>
    </source>
</evidence>
<dbReference type="Pfam" id="PF16622">
    <property type="entry name" value="zf-C2H2_11"/>
    <property type="match status" value="1"/>
</dbReference>
<comment type="similarity">
    <text evidence="2">Belongs to the krueppel C2H2-type zinc-finger protein family.</text>
</comment>
<evidence type="ECO:0000256" key="12">
    <source>
        <dbReference type="SAM" id="MobiDB-lite"/>
    </source>
</evidence>
<dbReference type="PANTHER" id="PTHR21020">
    <property type="entry name" value="ZINC FINGER PROTEIN 800"/>
    <property type="match status" value="1"/>
</dbReference>
<evidence type="ECO:0000313" key="14">
    <source>
        <dbReference type="EMBL" id="TKS90682.1"/>
    </source>
</evidence>
<feature type="domain" description="C2H2-type" evidence="13">
    <location>
        <begin position="466"/>
        <end position="489"/>
    </location>
</feature>
<evidence type="ECO:0000256" key="2">
    <source>
        <dbReference type="ARBA" id="ARBA00006991"/>
    </source>
</evidence>
<feature type="compositionally biased region" description="Pro residues" evidence="12">
    <location>
        <begin position="502"/>
        <end position="511"/>
    </location>
</feature>
<feature type="compositionally biased region" description="Low complexity" evidence="12">
    <location>
        <begin position="546"/>
        <end position="555"/>
    </location>
</feature>
<feature type="compositionally biased region" description="Polar residues" evidence="12">
    <location>
        <begin position="56"/>
        <end position="65"/>
    </location>
</feature>
<name>A0A4V6AT47_COLLU</name>
<keyword evidence="9" id="KW-0804">Transcription</keyword>